<reference evidence="2 3" key="1">
    <citation type="submission" date="2019-11" db="EMBL/GenBank/DDBJ databases">
        <title>Metabolism of dissolved organic matter in forest soils.</title>
        <authorList>
            <person name="Cyle K.T."/>
            <person name="Wilhelm R.C."/>
            <person name="Martinez C.E."/>
        </authorList>
    </citation>
    <scope>NUCLEOTIDE SEQUENCE [LARGE SCALE GENOMIC DNA]</scope>
    <source>
        <strain evidence="2 3">1N</strain>
    </source>
</reference>
<dbReference type="PANTHER" id="PTHR43265">
    <property type="entry name" value="ESTERASE ESTD"/>
    <property type="match status" value="1"/>
</dbReference>
<dbReference type="Gene3D" id="3.40.50.1820">
    <property type="entry name" value="alpha/beta hydrolase"/>
    <property type="match status" value="1"/>
</dbReference>
<dbReference type="Pfam" id="PF12697">
    <property type="entry name" value="Abhydrolase_6"/>
    <property type="match status" value="1"/>
</dbReference>
<dbReference type="EMBL" id="WOEY01000185">
    <property type="protein sequence ID" value="NPT47978.1"/>
    <property type="molecule type" value="Genomic_DNA"/>
</dbReference>
<feature type="domain" description="AB hydrolase-1" evidence="1">
    <location>
        <begin position="32"/>
        <end position="241"/>
    </location>
</feature>
<evidence type="ECO:0000313" key="2">
    <source>
        <dbReference type="EMBL" id="NPT47978.1"/>
    </source>
</evidence>
<evidence type="ECO:0000259" key="1">
    <source>
        <dbReference type="Pfam" id="PF12697"/>
    </source>
</evidence>
<dbReference type="SUPFAM" id="SSF53474">
    <property type="entry name" value="alpha/beta-Hydrolases"/>
    <property type="match status" value="1"/>
</dbReference>
<proteinExistence type="predicted"/>
<dbReference type="InterPro" id="IPR053145">
    <property type="entry name" value="AB_hydrolase_Est10"/>
</dbReference>
<sequence length="259" mass="27339">MTAETFDFVGSKGDRLSGRLERPQTTPRGWAVLAHCFTCGKDSLAATRLARALASNGIGVLRFDFAGLGSSRGSFTETTFAADVEDVLAAGRAMEADGKKPGLLVGHSLGGAAVLMAAGEMPGLRAVATIGAPFDVAHVLHQFDPVSLEMIETAGEAEVLLGGRPYVVRKSFVDDARRHDLGARVAQLRLPLLVAHSPRDTTVGIDNAARIFAAAKHPKSFFSLDDADHLLTRRADAEYAASIIATWASRYLGAPVATV</sequence>
<organism evidence="2 3">
    <name type="scientific">Paraburkholderia solitsugae</name>
    <dbReference type="NCBI Taxonomy" id="2675748"/>
    <lineage>
        <taxon>Bacteria</taxon>
        <taxon>Pseudomonadati</taxon>
        <taxon>Pseudomonadota</taxon>
        <taxon>Betaproteobacteria</taxon>
        <taxon>Burkholderiales</taxon>
        <taxon>Burkholderiaceae</taxon>
        <taxon>Paraburkholderia</taxon>
    </lineage>
</organism>
<accession>A0ABX2C6X6</accession>
<dbReference type="InterPro" id="IPR000073">
    <property type="entry name" value="AB_hydrolase_1"/>
</dbReference>
<comment type="caution">
    <text evidence="2">The sequence shown here is derived from an EMBL/GenBank/DDBJ whole genome shotgun (WGS) entry which is preliminary data.</text>
</comment>
<evidence type="ECO:0000313" key="3">
    <source>
        <dbReference type="Proteomes" id="UP000652198"/>
    </source>
</evidence>
<dbReference type="InterPro" id="IPR029058">
    <property type="entry name" value="AB_hydrolase_fold"/>
</dbReference>
<dbReference type="PANTHER" id="PTHR43265:SF1">
    <property type="entry name" value="ESTERASE ESTD"/>
    <property type="match status" value="1"/>
</dbReference>
<protein>
    <submittedName>
        <fullName evidence="2">Alpha/beta fold hydrolase</fullName>
    </submittedName>
</protein>
<keyword evidence="2" id="KW-0378">Hydrolase</keyword>
<gene>
    <name evidence="2" type="ORF">GNZ12_43160</name>
</gene>
<name>A0ABX2C6X6_9BURK</name>
<dbReference type="Proteomes" id="UP000652198">
    <property type="component" value="Unassembled WGS sequence"/>
</dbReference>
<dbReference type="GO" id="GO:0016787">
    <property type="term" value="F:hydrolase activity"/>
    <property type="evidence" value="ECO:0007669"/>
    <property type="project" value="UniProtKB-KW"/>
</dbReference>
<keyword evidence="3" id="KW-1185">Reference proteome</keyword>